<dbReference type="OrthoDB" id="5963754at2759"/>
<evidence type="ECO:0000313" key="3">
    <source>
        <dbReference type="Proteomes" id="UP000225706"/>
    </source>
</evidence>
<reference evidence="3" key="1">
    <citation type="journal article" date="2017" name="bioRxiv">
        <title>Comparative analysis of the genomes of Stylophora pistillata and Acropora digitifera provides evidence for extensive differences between species of corals.</title>
        <authorList>
            <person name="Voolstra C.R."/>
            <person name="Li Y."/>
            <person name="Liew Y.J."/>
            <person name="Baumgarten S."/>
            <person name="Zoccola D."/>
            <person name="Flot J.-F."/>
            <person name="Tambutte S."/>
            <person name="Allemand D."/>
            <person name="Aranda M."/>
        </authorList>
    </citation>
    <scope>NUCLEOTIDE SEQUENCE [LARGE SCALE GENOMIC DNA]</scope>
</reference>
<feature type="compositionally biased region" description="Basic residues" evidence="1">
    <location>
        <begin position="124"/>
        <end position="135"/>
    </location>
</feature>
<feature type="region of interest" description="Disordered" evidence="1">
    <location>
        <begin position="176"/>
        <end position="199"/>
    </location>
</feature>
<comment type="caution">
    <text evidence="2">The sequence shown here is derived from an EMBL/GenBank/DDBJ whole genome shotgun (WGS) entry which is preliminary data.</text>
</comment>
<name>A0A2B4SKM7_STYPI</name>
<feature type="region of interest" description="Disordered" evidence="1">
    <location>
        <begin position="121"/>
        <end position="145"/>
    </location>
</feature>
<accession>A0A2B4SKM7</accession>
<gene>
    <name evidence="2" type="ORF">AWC38_SpisGene6167</name>
</gene>
<evidence type="ECO:0000313" key="2">
    <source>
        <dbReference type="EMBL" id="PFX29087.1"/>
    </source>
</evidence>
<organism evidence="2 3">
    <name type="scientific">Stylophora pistillata</name>
    <name type="common">Smooth cauliflower coral</name>
    <dbReference type="NCBI Taxonomy" id="50429"/>
    <lineage>
        <taxon>Eukaryota</taxon>
        <taxon>Metazoa</taxon>
        <taxon>Cnidaria</taxon>
        <taxon>Anthozoa</taxon>
        <taxon>Hexacorallia</taxon>
        <taxon>Scleractinia</taxon>
        <taxon>Astrocoeniina</taxon>
        <taxon>Pocilloporidae</taxon>
        <taxon>Stylophora</taxon>
    </lineage>
</organism>
<protein>
    <submittedName>
        <fullName evidence="2">Uncharacterized protein</fullName>
    </submittedName>
</protein>
<dbReference type="EMBL" id="LSMT01000071">
    <property type="protein sequence ID" value="PFX29087.1"/>
    <property type="molecule type" value="Genomic_DNA"/>
</dbReference>
<proteinExistence type="predicted"/>
<dbReference type="Proteomes" id="UP000225706">
    <property type="component" value="Unassembled WGS sequence"/>
</dbReference>
<evidence type="ECO:0000256" key="1">
    <source>
        <dbReference type="SAM" id="MobiDB-lite"/>
    </source>
</evidence>
<sequence>MSVKAVCLYRSSETVRRQETSDSGGLIENLLWKSTTDRNRQVNQSDLRRSSQTAKLSILKVYQDKFPHVNWYLPLISYECTNACMQPLVGVCGKVVARSGSLGLNDRKKPITGVTLRESLPHPSKLKKKRRKQSKHQPSVRQSQQGFDVMAHVAHLRRKQAEFNWLPSYEKDDISSSSDLVEEESFPPGSTGPQCVPSTPTLLSSESFELHRPPTSLNTKGRANMDLFNAYYQVVHS</sequence>
<keyword evidence="3" id="KW-1185">Reference proteome</keyword>
<dbReference type="AlphaFoldDB" id="A0A2B4SKM7"/>